<dbReference type="Pfam" id="PF18962">
    <property type="entry name" value="Por_Secre_tail"/>
    <property type="match status" value="1"/>
</dbReference>
<dbReference type="EMBL" id="WELI01000005">
    <property type="protein sequence ID" value="KAB7730081.1"/>
    <property type="molecule type" value="Genomic_DNA"/>
</dbReference>
<evidence type="ECO:0000259" key="10">
    <source>
        <dbReference type="Pfam" id="PF05572"/>
    </source>
</evidence>
<dbReference type="CDD" id="cd04275">
    <property type="entry name" value="ZnMc_pappalysin_like"/>
    <property type="match status" value="1"/>
</dbReference>
<organism evidence="12 13">
    <name type="scientific">Rudanella paleaurantiibacter</name>
    <dbReference type="NCBI Taxonomy" id="2614655"/>
    <lineage>
        <taxon>Bacteria</taxon>
        <taxon>Pseudomonadati</taxon>
        <taxon>Bacteroidota</taxon>
        <taxon>Cytophagia</taxon>
        <taxon>Cytophagales</taxon>
        <taxon>Cytophagaceae</taxon>
        <taxon>Rudanella</taxon>
    </lineage>
</organism>
<feature type="domain" description="Secretion system C-terminal sorting" evidence="11">
    <location>
        <begin position="374"/>
        <end position="447"/>
    </location>
</feature>
<comment type="similarity">
    <text evidence="1">Belongs to the peptidase M43B family.</text>
</comment>
<dbReference type="InterPro" id="IPR026444">
    <property type="entry name" value="Secre_tail"/>
</dbReference>
<evidence type="ECO:0000256" key="9">
    <source>
        <dbReference type="SAM" id="SignalP"/>
    </source>
</evidence>
<keyword evidence="6" id="KW-0862">Zinc</keyword>
<evidence type="ECO:0000313" key="13">
    <source>
        <dbReference type="Proteomes" id="UP000488299"/>
    </source>
</evidence>
<dbReference type="PANTHER" id="PTHR47466:SF1">
    <property type="entry name" value="METALLOPROTEASE MEP1 (AFU_ORTHOLOGUE AFUA_1G07730)-RELATED"/>
    <property type="match status" value="1"/>
</dbReference>
<keyword evidence="4 9" id="KW-0732">Signal</keyword>
<dbReference type="InterPro" id="IPR008754">
    <property type="entry name" value="Peptidase_M43"/>
</dbReference>
<evidence type="ECO:0000259" key="11">
    <source>
        <dbReference type="Pfam" id="PF18962"/>
    </source>
</evidence>
<dbReference type="GO" id="GO:0008237">
    <property type="term" value="F:metallopeptidase activity"/>
    <property type="evidence" value="ECO:0007669"/>
    <property type="project" value="UniProtKB-KW"/>
</dbReference>
<keyword evidence="5" id="KW-0378">Hydrolase</keyword>
<dbReference type="InterPro" id="IPR024079">
    <property type="entry name" value="MetalloPept_cat_dom_sf"/>
</dbReference>
<dbReference type="GO" id="GO:0006508">
    <property type="term" value="P:proteolysis"/>
    <property type="evidence" value="ECO:0007669"/>
    <property type="project" value="UniProtKB-KW"/>
</dbReference>
<feature type="domain" description="Peptidase M43 pregnancy-associated plasma-A" evidence="10">
    <location>
        <begin position="227"/>
        <end position="346"/>
    </location>
</feature>
<evidence type="ECO:0000256" key="7">
    <source>
        <dbReference type="ARBA" id="ARBA00023049"/>
    </source>
</evidence>
<dbReference type="RefSeq" id="WP_152124691.1">
    <property type="nucleotide sequence ID" value="NZ_WELI01000005.1"/>
</dbReference>
<sequence>MKKPVSSVFFRVTAGLLMLVGFVISAQAQTTPHEHTDRCATPAVEQLLRLRNPARQKQAEALERLIQQQQLTSKARQADDNTIYRIPVVVHVIHNNSSNFVGGTNNPNISDEQIQSQIRVLNEDYRRQAGTNGFNTSPIGSDTGVEFYLANTDPQGQPSNGITRTYYDKQTEFDAFSYNDLVKLSNIVYWPSDRYLNIWVTRLSGLTLGYAQMPMAADTLQGLPTGADVPDEKIDGVVISYVVFGANACNAQYRSYCQGRTTTHEVGHWLGLLHTNGDVSCGTDHVADTPPVEQLNRGTTCTTMFSECVRGQRTRNLTENYMDYSPDACMNMFTLGQRARMRAVLAVSPRRQKIIQSVTNPLGESDQLSVAMVPNPAQFEATAEVRFRGAKPITVELLDLNGRLIQTRNFSTTTSTRVSLTVTNLPKGMYIVRATAGDETTATRLLVH</sequence>
<feature type="signal peptide" evidence="9">
    <location>
        <begin position="1"/>
        <end position="28"/>
    </location>
</feature>
<dbReference type="Gene3D" id="3.40.390.10">
    <property type="entry name" value="Collagenase (Catalytic Domain)"/>
    <property type="match status" value="1"/>
</dbReference>
<accession>A0A7J5TYD4</accession>
<evidence type="ECO:0000256" key="8">
    <source>
        <dbReference type="ARBA" id="ARBA00023157"/>
    </source>
</evidence>
<keyword evidence="3" id="KW-0479">Metal-binding</keyword>
<evidence type="ECO:0000313" key="12">
    <source>
        <dbReference type="EMBL" id="KAB7730081.1"/>
    </source>
</evidence>
<keyword evidence="8" id="KW-1015">Disulfide bond</keyword>
<evidence type="ECO:0000256" key="2">
    <source>
        <dbReference type="ARBA" id="ARBA00022670"/>
    </source>
</evidence>
<evidence type="ECO:0000256" key="1">
    <source>
        <dbReference type="ARBA" id="ARBA00008721"/>
    </source>
</evidence>
<comment type="caution">
    <text evidence="12">The sequence shown here is derived from an EMBL/GenBank/DDBJ whole genome shotgun (WGS) entry which is preliminary data.</text>
</comment>
<dbReference type="SUPFAM" id="SSF55486">
    <property type="entry name" value="Metalloproteases ('zincins'), catalytic domain"/>
    <property type="match status" value="1"/>
</dbReference>
<keyword evidence="7" id="KW-0482">Metalloprotease</keyword>
<evidence type="ECO:0000256" key="5">
    <source>
        <dbReference type="ARBA" id="ARBA00022801"/>
    </source>
</evidence>
<dbReference type="NCBIfam" id="TIGR04183">
    <property type="entry name" value="Por_Secre_tail"/>
    <property type="match status" value="1"/>
</dbReference>
<reference evidence="12 13" key="1">
    <citation type="submission" date="2019-10" db="EMBL/GenBank/DDBJ databases">
        <title>Rudanella paleaurantiibacter sp. nov., isolated from sludge.</title>
        <authorList>
            <person name="Xu S.Q."/>
        </authorList>
    </citation>
    <scope>NUCLEOTIDE SEQUENCE [LARGE SCALE GENOMIC DNA]</scope>
    <source>
        <strain evidence="12 13">HX-22-17</strain>
    </source>
</reference>
<evidence type="ECO:0000256" key="3">
    <source>
        <dbReference type="ARBA" id="ARBA00022723"/>
    </source>
</evidence>
<feature type="chain" id="PRO_5029813743" evidence="9">
    <location>
        <begin position="29"/>
        <end position="448"/>
    </location>
</feature>
<dbReference type="Pfam" id="PF05572">
    <property type="entry name" value="Peptidase_M43"/>
    <property type="match status" value="1"/>
</dbReference>
<dbReference type="AlphaFoldDB" id="A0A7J5TYD4"/>
<evidence type="ECO:0000256" key="4">
    <source>
        <dbReference type="ARBA" id="ARBA00022729"/>
    </source>
</evidence>
<dbReference type="Proteomes" id="UP000488299">
    <property type="component" value="Unassembled WGS sequence"/>
</dbReference>
<proteinExistence type="inferred from homology"/>
<dbReference type="PANTHER" id="PTHR47466">
    <property type="match status" value="1"/>
</dbReference>
<evidence type="ECO:0000256" key="6">
    <source>
        <dbReference type="ARBA" id="ARBA00022833"/>
    </source>
</evidence>
<keyword evidence="13" id="KW-1185">Reference proteome</keyword>
<name>A0A7J5TYD4_9BACT</name>
<keyword evidence="2" id="KW-0645">Protease</keyword>
<gene>
    <name evidence="12" type="ORF">F5984_12935</name>
</gene>
<protein>
    <submittedName>
        <fullName evidence="12">T9SS type A sorting domain-containing protein</fullName>
    </submittedName>
</protein>
<dbReference type="GO" id="GO:0046872">
    <property type="term" value="F:metal ion binding"/>
    <property type="evidence" value="ECO:0007669"/>
    <property type="project" value="UniProtKB-KW"/>
</dbReference>